<dbReference type="OrthoDB" id="2012160at2759"/>
<name>A0A9J6ARF3_SOLCO</name>
<dbReference type="EMBL" id="JACXVP010000002">
    <property type="protein sequence ID" value="KAG5626940.1"/>
    <property type="molecule type" value="Genomic_DNA"/>
</dbReference>
<evidence type="ECO:0000313" key="2">
    <source>
        <dbReference type="EMBL" id="KAG5626940.1"/>
    </source>
</evidence>
<dbReference type="PANTHER" id="PTHR33528:SF22">
    <property type="match status" value="1"/>
</dbReference>
<protein>
    <submittedName>
        <fullName evidence="2">Uncharacterized protein</fullName>
    </submittedName>
</protein>
<keyword evidence="3" id="KW-1185">Reference proteome</keyword>
<dbReference type="Pfam" id="PF15054">
    <property type="entry name" value="DUF4535"/>
    <property type="match status" value="1"/>
</dbReference>
<feature type="region of interest" description="Disordered" evidence="1">
    <location>
        <begin position="47"/>
        <end position="71"/>
    </location>
</feature>
<proteinExistence type="predicted"/>
<evidence type="ECO:0000313" key="3">
    <source>
        <dbReference type="Proteomes" id="UP000824120"/>
    </source>
</evidence>
<gene>
    <name evidence="2" type="ORF">H5410_012158</name>
</gene>
<sequence length="71" mass="8061">MGLMGTTVTFMAGTAFGVYLCHTYDVPTFNQFKEAAIVKAKNLEETYNPYGKSNKVDTQQKPVFFDDRKQQ</sequence>
<dbReference type="InterPro" id="IPR027854">
    <property type="entry name" value="STMP1"/>
</dbReference>
<dbReference type="Proteomes" id="UP000824120">
    <property type="component" value="Chromosome 2"/>
</dbReference>
<organism evidence="2 3">
    <name type="scientific">Solanum commersonii</name>
    <name type="common">Commerson's wild potato</name>
    <name type="synonym">Commerson's nightshade</name>
    <dbReference type="NCBI Taxonomy" id="4109"/>
    <lineage>
        <taxon>Eukaryota</taxon>
        <taxon>Viridiplantae</taxon>
        <taxon>Streptophyta</taxon>
        <taxon>Embryophyta</taxon>
        <taxon>Tracheophyta</taxon>
        <taxon>Spermatophyta</taxon>
        <taxon>Magnoliopsida</taxon>
        <taxon>eudicotyledons</taxon>
        <taxon>Gunneridae</taxon>
        <taxon>Pentapetalae</taxon>
        <taxon>asterids</taxon>
        <taxon>lamiids</taxon>
        <taxon>Solanales</taxon>
        <taxon>Solanaceae</taxon>
        <taxon>Solanoideae</taxon>
        <taxon>Solaneae</taxon>
        <taxon>Solanum</taxon>
    </lineage>
</organism>
<evidence type="ECO:0000256" key="1">
    <source>
        <dbReference type="SAM" id="MobiDB-lite"/>
    </source>
</evidence>
<reference evidence="2 3" key="1">
    <citation type="submission" date="2020-09" db="EMBL/GenBank/DDBJ databases">
        <title>De no assembly of potato wild relative species, Solanum commersonii.</title>
        <authorList>
            <person name="Cho K."/>
        </authorList>
    </citation>
    <scope>NUCLEOTIDE SEQUENCE [LARGE SCALE GENOMIC DNA]</scope>
    <source>
        <strain evidence="2">LZ3.2</strain>
        <tissue evidence="2">Leaf</tissue>
    </source>
</reference>
<accession>A0A9J6ARF3</accession>
<dbReference type="PANTHER" id="PTHR33528">
    <property type="entry name" value="OS07G0239500 PROTEIN"/>
    <property type="match status" value="1"/>
</dbReference>
<dbReference type="AlphaFoldDB" id="A0A9J6ARF3"/>
<comment type="caution">
    <text evidence="2">The sequence shown here is derived from an EMBL/GenBank/DDBJ whole genome shotgun (WGS) entry which is preliminary data.</text>
</comment>